<dbReference type="InterPro" id="IPR023614">
    <property type="entry name" value="Porin_dom_sf"/>
</dbReference>
<evidence type="ECO:0000313" key="1">
    <source>
        <dbReference type="EMBL" id="VAW23842.1"/>
    </source>
</evidence>
<dbReference type="AlphaFoldDB" id="A0A3B0UBG1"/>
<name>A0A3B0UBG1_9ZZZZ</name>
<dbReference type="SUPFAM" id="SSF56935">
    <property type="entry name" value="Porins"/>
    <property type="match status" value="1"/>
</dbReference>
<proteinExistence type="predicted"/>
<sequence length="328" mass="35784">MIKTSFLTIAMLGIVISGFSQNEDSGFKPNGKPFIKVYSNYHTSFAGGRPAPAFEITRAYFGYKFSLSEQISGKLNIDVGNPGVGKLQMTAFLKNAYLKYKADNLTVQFGMIPTLQFKVEEGIWGYRYLKKTFADQYKLGASADLGVSVAYKFAGFLSADMSVVNGEGYKKLQNDSALRTSVAITVTPVRNLTLRGYYDFMGQDATQSSLAAFVGYTGKKLITGASYNLQSNNGMDKGHSLSGVSLFITVVPSKKTKLLVRYDKLSSNKTAGAANAWNLPNDGQLFIAGCEYNPVKGLKLTPNFQSWDPADAAKPSVTSLFLNCELKF</sequence>
<dbReference type="EMBL" id="UOEP01000202">
    <property type="protein sequence ID" value="VAW23842.1"/>
    <property type="molecule type" value="Genomic_DNA"/>
</dbReference>
<protein>
    <submittedName>
        <fullName evidence="1">Phosphate-selective porin O and P</fullName>
    </submittedName>
</protein>
<reference evidence="1" key="1">
    <citation type="submission" date="2018-06" db="EMBL/GenBank/DDBJ databases">
        <authorList>
            <person name="Zhirakovskaya E."/>
        </authorList>
    </citation>
    <scope>NUCLEOTIDE SEQUENCE</scope>
</reference>
<accession>A0A3B0UBG1</accession>
<organism evidence="1">
    <name type="scientific">hydrothermal vent metagenome</name>
    <dbReference type="NCBI Taxonomy" id="652676"/>
    <lineage>
        <taxon>unclassified sequences</taxon>
        <taxon>metagenomes</taxon>
        <taxon>ecological metagenomes</taxon>
    </lineage>
</organism>
<dbReference type="Gene3D" id="2.40.160.10">
    <property type="entry name" value="Porin"/>
    <property type="match status" value="1"/>
</dbReference>
<gene>
    <name evidence="1" type="ORF">MNBD_BACTEROID01-2397</name>
</gene>